<dbReference type="Proteomes" id="UP000570514">
    <property type="component" value="Unassembled WGS sequence"/>
</dbReference>
<name>A0A846MYK2_9PROT</name>
<sequence>MKLRRLWLAAAAVLSSAPALASDDSAPPAPLPLFEAVKSFCMDTGSIPDAVAKAVEHAGGAEHVPANEAERDFKARLPSLSFRDVTVLGHKISVTATDQNYGFFPGIKTAACSVWSQTNEDNSVLAFLKLVGAPSELLGKSPLDTLYKFAYRQDANTRTAVAEHSQAYLDAARHGQLWELAIVRDQNGASITLAHLYAIQLPQPVKTKPSKKRAR</sequence>
<protein>
    <submittedName>
        <fullName evidence="2">Uncharacterized protein</fullName>
    </submittedName>
</protein>
<evidence type="ECO:0000313" key="3">
    <source>
        <dbReference type="Proteomes" id="UP000570514"/>
    </source>
</evidence>
<proteinExistence type="predicted"/>
<organism evidence="2 3">
    <name type="scientific">Rhizomicrobium palustre</name>
    <dbReference type="NCBI Taxonomy" id="189966"/>
    <lineage>
        <taxon>Bacteria</taxon>
        <taxon>Pseudomonadati</taxon>
        <taxon>Pseudomonadota</taxon>
        <taxon>Alphaproteobacteria</taxon>
        <taxon>Micropepsales</taxon>
        <taxon>Micropepsaceae</taxon>
        <taxon>Rhizomicrobium</taxon>
    </lineage>
</organism>
<feature type="signal peptide" evidence="1">
    <location>
        <begin position="1"/>
        <end position="21"/>
    </location>
</feature>
<comment type="caution">
    <text evidence="2">The sequence shown here is derived from an EMBL/GenBank/DDBJ whole genome shotgun (WGS) entry which is preliminary data.</text>
</comment>
<keyword evidence="1" id="KW-0732">Signal</keyword>
<feature type="chain" id="PRO_5032478243" evidence="1">
    <location>
        <begin position="22"/>
        <end position="215"/>
    </location>
</feature>
<dbReference type="AlphaFoldDB" id="A0A846MYK2"/>
<evidence type="ECO:0000313" key="2">
    <source>
        <dbReference type="EMBL" id="NIK88708.1"/>
    </source>
</evidence>
<evidence type="ECO:0000256" key="1">
    <source>
        <dbReference type="SAM" id="SignalP"/>
    </source>
</evidence>
<gene>
    <name evidence="2" type="ORF">FHS83_002026</name>
</gene>
<dbReference type="EMBL" id="JAASRM010000001">
    <property type="protein sequence ID" value="NIK88708.1"/>
    <property type="molecule type" value="Genomic_DNA"/>
</dbReference>
<accession>A0A846MYK2</accession>
<reference evidence="2 3" key="1">
    <citation type="submission" date="2020-03" db="EMBL/GenBank/DDBJ databases">
        <title>Genomic Encyclopedia of Type Strains, Phase IV (KMG-IV): sequencing the most valuable type-strain genomes for metagenomic binning, comparative biology and taxonomic classification.</title>
        <authorList>
            <person name="Goeker M."/>
        </authorList>
    </citation>
    <scope>NUCLEOTIDE SEQUENCE [LARGE SCALE GENOMIC DNA]</scope>
    <source>
        <strain evidence="2 3">DSM 19867</strain>
    </source>
</reference>
<keyword evidence="3" id="KW-1185">Reference proteome</keyword>
<dbReference type="RefSeq" id="WP_167082859.1">
    <property type="nucleotide sequence ID" value="NZ_BAAADC010000001.1"/>
</dbReference>